<dbReference type="InterPro" id="IPR046342">
    <property type="entry name" value="CBS_dom_sf"/>
</dbReference>
<reference evidence="5 6" key="1">
    <citation type="submission" date="2019-10" db="EMBL/GenBank/DDBJ databases">
        <title>Genome Sequences from Six Type Strain Members of the Archaeal Family Sulfolobaceae: Acidianus ambivalens, Acidianus infernus, Metallosphaera prunae, Stygiolobus azoricus, Sulfolobus metallicus, and Sulfurisphaera ohwakuensis.</title>
        <authorList>
            <person name="Counts J.A."/>
            <person name="Kelly R.M."/>
        </authorList>
    </citation>
    <scope>NUCLEOTIDE SEQUENCE [LARGE SCALE GENOMIC DNA]</scope>
    <source>
        <strain evidence="5 6">TA-1</strain>
    </source>
</reference>
<evidence type="ECO:0000259" key="3">
    <source>
        <dbReference type="PROSITE" id="PS51371"/>
    </source>
</evidence>
<evidence type="ECO:0000313" key="7">
    <source>
        <dbReference type="Proteomes" id="UP000582213"/>
    </source>
</evidence>
<organism evidence="5 6">
    <name type="scientific">Sulfurisphaera ohwakuensis</name>
    <dbReference type="NCBI Taxonomy" id="69656"/>
    <lineage>
        <taxon>Archaea</taxon>
        <taxon>Thermoproteota</taxon>
        <taxon>Thermoprotei</taxon>
        <taxon>Sulfolobales</taxon>
        <taxon>Sulfolobaceae</taxon>
        <taxon>Sulfurisphaera</taxon>
    </lineage>
</organism>
<dbReference type="Gene3D" id="3.10.580.10">
    <property type="entry name" value="CBS-domain"/>
    <property type="match status" value="3"/>
</dbReference>
<dbReference type="PANTHER" id="PTHR43080:SF2">
    <property type="entry name" value="CBS DOMAIN-CONTAINING PROTEIN"/>
    <property type="match status" value="1"/>
</dbReference>
<dbReference type="OrthoDB" id="43333at2157"/>
<dbReference type="Pfam" id="PF00571">
    <property type="entry name" value="CBS"/>
    <property type="match status" value="4"/>
</dbReference>
<dbReference type="KEGG" id="soh:D1869_10680"/>
<evidence type="ECO:0000313" key="4">
    <source>
        <dbReference type="EMBL" id="MBB5254564.1"/>
    </source>
</evidence>
<dbReference type="AlphaFoldDB" id="A0A650CIB0"/>
<reference evidence="4 7" key="2">
    <citation type="submission" date="2020-08" db="EMBL/GenBank/DDBJ databases">
        <title>Genomic Encyclopedia of Type Strains, Phase IV (KMG-IV): sequencing the most valuable type-strain genomes for metagenomic binning, comparative biology and taxonomic classification.</title>
        <authorList>
            <person name="Goeker M."/>
        </authorList>
    </citation>
    <scope>NUCLEOTIDE SEQUENCE [LARGE SCALE GENOMIC DNA]</scope>
    <source>
        <strain evidence="4 7">DSM 12421</strain>
    </source>
</reference>
<dbReference type="SMART" id="SM00116">
    <property type="entry name" value="CBS"/>
    <property type="match status" value="4"/>
</dbReference>
<evidence type="ECO:0000313" key="5">
    <source>
        <dbReference type="EMBL" id="QGR17601.1"/>
    </source>
</evidence>
<accession>A0A650CIB0</accession>
<dbReference type="PANTHER" id="PTHR43080">
    <property type="entry name" value="CBS DOMAIN-CONTAINING PROTEIN CBSX3, MITOCHONDRIAL"/>
    <property type="match status" value="1"/>
</dbReference>
<feature type="domain" description="CBS" evidence="3">
    <location>
        <begin position="188"/>
        <end position="239"/>
    </location>
</feature>
<dbReference type="RefSeq" id="WP_156015080.1">
    <property type="nucleotide sequence ID" value="NZ_CP045484.1"/>
</dbReference>
<protein>
    <submittedName>
        <fullName evidence="5">CBS domain-containing protein</fullName>
    </submittedName>
</protein>
<dbReference type="SUPFAM" id="SSF54631">
    <property type="entry name" value="CBS-domain pair"/>
    <property type="match status" value="3"/>
</dbReference>
<keyword evidence="1 2" id="KW-0129">CBS domain</keyword>
<dbReference type="EMBL" id="CP045484">
    <property type="protein sequence ID" value="QGR17601.1"/>
    <property type="molecule type" value="Genomic_DNA"/>
</dbReference>
<dbReference type="InterPro" id="IPR000644">
    <property type="entry name" value="CBS_dom"/>
</dbReference>
<sequence length="239" mass="26575">MLVKDIMTKDVIYVTKGTSIFKALEIMINNNIRRLLVEKDGIITIRDIVYNWRKIDGTVEEIMNKDIVFITPTSDIKEACRIMTSEGIGSLVVGDGVRIVGIVTERDLIRHCKVKGDVKVGDVMNVDPLVATKETKLSDIVDFMKSYWQRHAVIVDEKRPIGVISAKDIGRALLAKRDLTSVKAEGYMTLNVYKVTPDSSLETARLLMAEKNIGFLPVVDALSLLGSLGEREILAVLSI</sequence>
<dbReference type="Proteomes" id="UP000427373">
    <property type="component" value="Chromosome"/>
</dbReference>
<feature type="domain" description="CBS" evidence="3">
    <location>
        <begin position="124"/>
        <end position="179"/>
    </location>
</feature>
<gene>
    <name evidence="5" type="ORF">D1869_10680</name>
    <name evidence="4" type="ORF">HNQ62_002338</name>
</gene>
<evidence type="ECO:0000313" key="6">
    <source>
        <dbReference type="Proteomes" id="UP000427373"/>
    </source>
</evidence>
<dbReference type="EMBL" id="JACHFY010000018">
    <property type="protein sequence ID" value="MBB5254564.1"/>
    <property type="molecule type" value="Genomic_DNA"/>
</dbReference>
<feature type="domain" description="CBS" evidence="3">
    <location>
        <begin position="63"/>
        <end position="120"/>
    </location>
</feature>
<dbReference type="InterPro" id="IPR051257">
    <property type="entry name" value="Diverse_CBS-Domain"/>
</dbReference>
<keyword evidence="6" id="KW-1185">Reference proteome</keyword>
<dbReference type="GeneID" id="42801714"/>
<dbReference type="PROSITE" id="PS51371">
    <property type="entry name" value="CBS"/>
    <property type="match status" value="3"/>
</dbReference>
<name>A0A650CIB0_SULOH</name>
<evidence type="ECO:0000256" key="1">
    <source>
        <dbReference type="ARBA" id="ARBA00023122"/>
    </source>
</evidence>
<dbReference type="Proteomes" id="UP000582213">
    <property type="component" value="Unassembled WGS sequence"/>
</dbReference>
<evidence type="ECO:0000256" key="2">
    <source>
        <dbReference type="PROSITE-ProRule" id="PRU00703"/>
    </source>
</evidence>
<proteinExistence type="predicted"/>